<dbReference type="Pfam" id="PF03747">
    <property type="entry name" value="ADP_ribosyl_GH"/>
    <property type="match status" value="1"/>
</dbReference>
<dbReference type="InterPro" id="IPR036705">
    <property type="entry name" value="Ribosyl_crysJ1_sf"/>
</dbReference>
<dbReference type="EMBL" id="KB202283">
    <property type="protein sequence ID" value="ESO91419.1"/>
    <property type="molecule type" value="Genomic_DNA"/>
</dbReference>
<keyword evidence="2" id="KW-0677">Repeat</keyword>
<evidence type="ECO:0000313" key="4">
    <source>
        <dbReference type="EMBL" id="ESO91419.1"/>
    </source>
</evidence>
<dbReference type="SMART" id="SM00369">
    <property type="entry name" value="LRR_TYP"/>
    <property type="match status" value="4"/>
</dbReference>
<protein>
    <submittedName>
        <fullName evidence="4">Uncharacterized protein</fullName>
    </submittedName>
</protein>
<keyword evidence="3" id="KW-0460">Magnesium</keyword>
<evidence type="ECO:0000313" key="5">
    <source>
        <dbReference type="Proteomes" id="UP000030746"/>
    </source>
</evidence>
<dbReference type="GeneID" id="20247804"/>
<keyword evidence="1" id="KW-0433">Leucine-rich repeat</keyword>
<comment type="cofactor">
    <cofactor evidence="3">
        <name>Mg(2+)</name>
        <dbReference type="ChEBI" id="CHEBI:18420"/>
    </cofactor>
    <text evidence="3">Binds 2 magnesium ions per subunit.</text>
</comment>
<dbReference type="InterPro" id="IPR050792">
    <property type="entry name" value="ADP-ribosylglycohydrolase"/>
</dbReference>
<dbReference type="AlphaFoldDB" id="V4BRD3"/>
<dbReference type="SUPFAM" id="SSF101478">
    <property type="entry name" value="ADP-ribosylglycohydrolase"/>
    <property type="match status" value="1"/>
</dbReference>
<dbReference type="InterPro" id="IPR005502">
    <property type="entry name" value="Ribosyl_crysJ1"/>
</dbReference>
<dbReference type="Pfam" id="PF13855">
    <property type="entry name" value="LRR_8"/>
    <property type="match status" value="1"/>
</dbReference>
<dbReference type="InterPro" id="IPR001611">
    <property type="entry name" value="Leu-rich_rpt"/>
</dbReference>
<organism evidence="4 5">
    <name type="scientific">Lottia gigantea</name>
    <name type="common">Giant owl limpet</name>
    <dbReference type="NCBI Taxonomy" id="225164"/>
    <lineage>
        <taxon>Eukaryota</taxon>
        <taxon>Metazoa</taxon>
        <taxon>Spiralia</taxon>
        <taxon>Lophotrochozoa</taxon>
        <taxon>Mollusca</taxon>
        <taxon>Gastropoda</taxon>
        <taxon>Patellogastropoda</taxon>
        <taxon>Lottioidea</taxon>
        <taxon>Lottiidae</taxon>
        <taxon>Lottia</taxon>
    </lineage>
</organism>
<feature type="binding site" evidence="3">
    <location>
        <position position="605"/>
    </location>
    <ligand>
        <name>Mg(2+)</name>
        <dbReference type="ChEBI" id="CHEBI:18420"/>
        <label>1</label>
    </ligand>
</feature>
<accession>V4BRD3</accession>
<dbReference type="RefSeq" id="XP_009058109.1">
    <property type="nucleotide sequence ID" value="XM_009059861.1"/>
</dbReference>
<dbReference type="OMA" id="MGNYETH"/>
<dbReference type="GO" id="GO:0046872">
    <property type="term" value="F:metal ion binding"/>
    <property type="evidence" value="ECO:0007669"/>
    <property type="project" value="UniProtKB-KW"/>
</dbReference>
<dbReference type="CTD" id="20247804"/>
<dbReference type="InterPro" id="IPR032675">
    <property type="entry name" value="LRR_dom_sf"/>
</dbReference>
<dbReference type="Gene3D" id="3.80.10.10">
    <property type="entry name" value="Ribonuclease Inhibitor"/>
    <property type="match status" value="1"/>
</dbReference>
<dbReference type="SUPFAM" id="SSF52058">
    <property type="entry name" value="L domain-like"/>
    <property type="match status" value="1"/>
</dbReference>
<sequence length="653" mass="73314">MGNVEVHDLAPVRDDERKELNLSRKISYKQYEKHTKGSYHEACLTELPWNIRDSVSLYESMSASFNAITELPPELPLRLPHLSSLDLSNNALEYLPESFGLLFHLQTLMLQRNKLKDLPESFVHLVKLEKIDLSHNQLKDLPEDFGKMEKLSKLNVSHNKLRVLPVSLGGCETLTLILASDNRLTVPPQCISNEGSSAILKFLRRKFSCVSICSASEIKMTVNVFPRVRGNQCQNVQSNNPSIHSHYIKVQTETTNTPARIKTPLLPPADATGLGPDELADKITGLLYGAAIGDALGIATRWMTEDECSFYYPDRYISYKDIIVDENRVWWRQGDWTANMDHMIIVLDSIISWAGVVDELDFAKRLYHWYRYGFSELGDVEGIVLSPTLLQLFKIKEYTTNPHHSAEQIVKDPPMTHNSLNGDNDSYDSMSDSGIDSPKKKMFGQPHQYAANAITPGACDEFGVDNAAVFRSCILGIPSFHDITEVKNNSVRICLASHNKPICIASCVTVSTLIALLLQRKEDDIDEIITEALKHGVQYLKNEEDKKEFLALRNVKDISDLKAREDGKGSHIYKPIIASIIALKSKLSYKETILDIIKECGDSNSNACLAGAVLGCKLGFTHLPSTYITELRYKQTAWLNIKINCLLDMMGLP</sequence>
<keyword evidence="3" id="KW-0479">Metal-binding</keyword>
<feature type="binding site" evidence="3">
    <location>
        <position position="602"/>
    </location>
    <ligand>
        <name>Mg(2+)</name>
        <dbReference type="ChEBI" id="CHEBI:18420"/>
        <label>1</label>
    </ligand>
</feature>
<dbReference type="Gene3D" id="1.10.4080.10">
    <property type="entry name" value="ADP-ribosylation/Crystallin J1"/>
    <property type="match status" value="1"/>
</dbReference>
<evidence type="ECO:0000256" key="1">
    <source>
        <dbReference type="ARBA" id="ARBA00022614"/>
    </source>
</evidence>
<dbReference type="KEGG" id="lgi:LOTGIDRAFT_228841"/>
<evidence type="ECO:0000256" key="3">
    <source>
        <dbReference type="PIRSR" id="PIRSR605502-1"/>
    </source>
</evidence>
<dbReference type="PANTHER" id="PTHR16222:SF28">
    <property type="entry name" value="ADP-RIBOSYLGLYCOHYDROLASE"/>
    <property type="match status" value="1"/>
</dbReference>
<dbReference type="PANTHER" id="PTHR16222">
    <property type="entry name" value="ADP-RIBOSYLGLYCOHYDROLASE"/>
    <property type="match status" value="1"/>
</dbReference>
<keyword evidence="5" id="KW-1185">Reference proteome</keyword>
<reference evidence="4 5" key="1">
    <citation type="journal article" date="2013" name="Nature">
        <title>Insights into bilaterian evolution from three spiralian genomes.</title>
        <authorList>
            <person name="Simakov O."/>
            <person name="Marletaz F."/>
            <person name="Cho S.J."/>
            <person name="Edsinger-Gonzales E."/>
            <person name="Havlak P."/>
            <person name="Hellsten U."/>
            <person name="Kuo D.H."/>
            <person name="Larsson T."/>
            <person name="Lv J."/>
            <person name="Arendt D."/>
            <person name="Savage R."/>
            <person name="Osoegawa K."/>
            <person name="de Jong P."/>
            <person name="Grimwood J."/>
            <person name="Chapman J.A."/>
            <person name="Shapiro H."/>
            <person name="Aerts A."/>
            <person name="Otillar R.P."/>
            <person name="Terry A.Y."/>
            <person name="Boore J.L."/>
            <person name="Grigoriev I.V."/>
            <person name="Lindberg D.R."/>
            <person name="Seaver E.C."/>
            <person name="Weisblat D.A."/>
            <person name="Putnam N.H."/>
            <person name="Rokhsar D.S."/>
        </authorList>
    </citation>
    <scope>NUCLEOTIDE SEQUENCE [LARGE SCALE GENOMIC DNA]</scope>
</reference>
<dbReference type="SMART" id="SM00364">
    <property type="entry name" value="LRR_BAC"/>
    <property type="match status" value="4"/>
</dbReference>
<dbReference type="STRING" id="225164.V4BRD3"/>
<gene>
    <name evidence="4" type="ORF">LOTGIDRAFT_228841</name>
</gene>
<dbReference type="HOGENOM" id="CLU_032688_0_0_1"/>
<name>V4BRD3_LOTGI</name>
<proteinExistence type="predicted"/>
<evidence type="ECO:0000256" key="2">
    <source>
        <dbReference type="ARBA" id="ARBA00022737"/>
    </source>
</evidence>
<dbReference type="OrthoDB" id="2021138at2759"/>
<dbReference type="Proteomes" id="UP000030746">
    <property type="component" value="Unassembled WGS sequence"/>
</dbReference>
<dbReference type="PROSITE" id="PS51450">
    <property type="entry name" value="LRR"/>
    <property type="match status" value="3"/>
</dbReference>
<dbReference type="InterPro" id="IPR003591">
    <property type="entry name" value="Leu-rich_rpt_typical-subtyp"/>
</dbReference>
<dbReference type="PRINTS" id="PR00019">
    <property type="entry name" value="LEURICHRPT"/>
</dbReference>